<name>A0AC34QCB4_9BILA</name>
<evidence type="ECO:0000313" key="1">
    <source>
        <dbReference type="Proteomes" id="UP000887576"/>
    </source>
</evidence>
<protein>
    <submittedName>
        <fullName evidence="2">Uncharacterized protein</fullName>
    </submittedName>
</protein>
<proteinExistence type="predicted"/>
<reference evidence="2" key="1">
    <citation type="submission" date="2022-11" db="UniProtKB">
        <authorList>
            <consortium name="WormBaseParasite"/>
        </authorList>
    </citation>
    <scope>IDENTIFICATION</scope>
</reference>
<dbReference type="WBParaSite" id="JU765_v2.g15206.t1">
    <property type="protein sequence ID" value="JU765_v2.g15206.t1"/>
    <property type="gene ID" value="JU765_v2.g15206"/>
</dbReference>
<accession>A0AC34QCB4</accession>
<dbReference type="Proteomes" id="UP000887576">
    <property type="component" value="Unplaced"/>
</dbReference>
<evidence type="ECO:0000313" key="2">
    <source>
        <dbReference type="WBParaSite" id="JU765_v2.g15206.t1"/>
    </source>
</evidence>
<organism evidence="1 2">
    <name type="scientific">Panagrolaimus sp. JU765</name>
    <dbReference type="NCBI Taxonomy" id="591449"/>
    <lineage>
        <taxon>Eukaryota</taxon>
        <taxon>Metazoa</taxon>
        <taxon>Ecdysozoa</taxon>
        <taxon>Nematoda</taxon>
        <taxon>Chromadorea</taxon>
        <taxon>Rhabditida</taxon>
        <taxon>Tylenchina</taxon>
        <taxon>Panagrolaimomorpha</taxon>
        <taxon>Panagrolaimoidea</taxon>
        <taxon>Panagrolaimidae</taxon>
        <taxon>Panagrolaimus</taxon>
    </lineage>
</organism>
<sequence length="463" mass="52614">MLNAESTGPLGSAGSFEYFDKIKEVCVETALKHGFMLHRQKIIVANAGSSAVYGKKNGVLLTPQLMFSSVLTHEMVHSFFIGHSYSDRKIKIFPYAMQGEYDDRYDLQSTANAYMHRSAFGMSGPGLNGAHLDFLGWLPMDRMLYFGRDGRQNYTVRLSSLSVGHGDTRGWLLIMIPYDRSDPRNFYTVEMRTPARYDKGIAQPAVLIHRVQRAGSSYYSVLISQSKYFYELTEGTEWVTFLEPDAFGSFQIIRISVKKLYNSDADVHVTSTFDPSVCRLGEIKKTVMDPKFGVGFVCVKRDRLHLGIHESDLRRQYEYSNFFGLRVTYGANECQDGFVWRAIDEYDFVCVPPHRQETAQSQSEFQADRLQLIAVESRESRAIDDVLGNSTVAETTNSTSSEVEEHRPMKVECLHPYVKRDAFVGDVICVTEREQSLTIQENSESVNFLKHYEFFNGVDTVGP</sequence>